<dbReference type="Pfam" id="PF00140">
    <property type="entry name" value="Sigma70_r1_2"/>
    <property type="match status" value="1"/>
</dbReference>
<dbReference type="InterPro" id="IPR009042">
    <property type="entry name" value="RNA_pol_sigma70_r1_2"/>
</dbReference>
<evidence type="ECO:0000313" key="2">
    <source>
        <dbReference type="EMBL" id="GAI58365.1"/>
    </source>
</evidence>
<protein>
    <recommendedName>
        <fullName evidence="1">RNA polymerase sigma-70 region 1.2 domain-containing protein</fullName>
    </recommendedName>
</protein>
<evidence type="ECO:0000259" key="1">
    <source>
        <dbReference type="Pfam" id="PF00140"/>
    </source>
</evidence>
<dbReference type="GO" id="GO:0006352">
    <property type="term" value="P:DNA-templated transcription initiation"/>
    <property type="evidence" value="ECO:0007669"/>
    <property type="project" value="InterPro"/>
</dbReference>
<dbReference type="AlphaFoldDB" id="X1R5F5"/>
<dbReference type="Gene3D" id="1.10.601.10">
    <property type="entry name" value="RNA Polymerase Primary Sigma Factor"/>
    <property type="match status" value="1"/>
</dbReference>
<dbReference type="SUPFAM" id="SSF88946">
    <property type="entry name" value="Sigma2 domain of RNA polymerase sigma factors"/>
    <property type="match status" value="1"/>
</dbReference>
<dbReference type="EMBL" id="BARV01038301">
    <property type="protein sequence ID" value="GAI58365.1"/>
    <property type="molecule type" value="Genomic_DNA"/>
</dbReference>
<dbReference type="GO" id="GO:0003677">
    <property type="term" value="F:DNA binding"/>
    <property type="evidence" value="ECO:0007669"/>
    <property type="project" value="InterPro"/>
</dbReference>
<dbReference type="InterPro" id="IPR013325">
    <property type="entry name" value="RNA_pol_sigma_r2"/>
</dbReference>
<organism evidence="2">
    <name type="scientific">marine sediment metagenome</name>
    <dbReference type="NCBI Taxonomy" id="412755"/>
    <lineage>
        <taxon>unclassified sequences</taxon>
        <taxon>metagenomes</taxon>
        <taxon>ecological metagenomes</taxon>
    </lineage>
</organism>
<gene>
    <name evidence="2" type="ORF">S06H3_59046</name>
</gene>
<name>X1R5F5_9ZZZZ</name>
<dbReference type="GO" id="GO:0016987">
    <property type="term" value="F:sigma factor activity"/>
    <property type="evidence" value="ECO:0007669"/>
    <property type="project" value="InterPro"/>
</dbReference>
<feature type="domain" description="RNA polymerase sigma-70 region 1.2" evidence="1">
    <location>
        <begin position="71"/>
        <end position="102"/>
    </location>
</feature>
<comment type="caution">
    <text evidence="2">The sequence shown here is derived from an EMBL/GenBank/DDBJ whole genome shotgun (WGS) entry which is preliminary data.</text>
</comment>
<proteinExistence type="predicted"/>
<accession>X1R5F5</accession>
<feature type="non-terminal residue" evidence="2">
    <location>
        <position position="122"/>
    </location>
</feature>
<sequence>MAGMEADLVPVPIIVDLADCEFLDTSDIEDIYRLFGKAGIRIAEDKKSALQQIEDEISEKTATTDSIPVDDSVRVYLHRIGQVSLLTAEEEVELARRIQKGNGEVVYDRAHLNPARRPPPFT</sequence>
<reference evidence="2" key="1">
    <citation type="journal article" date="2014" name="Front. Microbiol.">
        <title>High frequency of phylogenetically diverse reductive dehalogenase-homologous genes in deep subseafloor sedimentary metagenomes.</title>
        <authorList>
            <person name="Kawai M."/>
            <person name="Futagami T."/>
            <person name="Toyoda A."/>
            <person name="Takaki Y."/>
            <person name="Nishi S."/>
            <person name="Hori S."/>
            <person name="Arai W."/>
            <person name="Tsubouchi T."/>
            <person name="Morono Y."/>
            <person name="Uchiyama I."/>
            <person name="Ito T."/>
            <person name="Fujiyama A."/>
            <person name="Inagaki F."/>
            <person name="Takami H."/>
        </authorList>
    </citation>
    <scope>NUCLEOTIDE SEQUENCE</scope>
    <source>
        <strain evidence="2">Expedition CK06-06</strain>
    </source>
</reference>